<protein>
    <submittedName>
        <fullName evidence="3">Uncharacterized protein</fullName>
    </submittedName>
</protein>
<gene>
    <name evidence="3" type="ORF">BDV35DRAFT_224613</name>
</gene>
<name>A0A5N6HDF1_ASPFL</name>
<accession>A0A5N6HDF1</accession>
<evidence type="ECO:0000313" key="3">
    <source>
        <dbReference type="EMBL" id="KAB8252305.1"/>
    </source>
</evidence>
<keyword evidence="2" id="KW-1133">Transmembrane helix</keyword>
<proteinExistence type="predicted"/>
<feature type="region of interest" description="Disordered" evidence="1">
    <location>
        <begin position="1"/>
        <end position="42"/>
    </location>
</feature>
<sequence length="123" mass="13917">MTSDGMYFRASSQSKEIAGEGEKRGCLRVSKKNANQNPETQPYPFALSQKRILPWCDVTSIFPPIIRIINKYIINMKRLNSPKDDNVPVYIFGLLFTILILSFLGAYLDTSKSRSAKPTPETQ</sequence>
<dbReference type="Proteomes" id="UP000325434">
    <property type="component" value="Unassembled WGS sequence"/>
</dbReference>
<feature type="transmembrane region" description="Helical" evidence="2">
    <location>
        <begin position="87"/>
        <end position="108"/>
    </location>
</feature>
<reference evidence="3" key="1">
    <citation type="submission" date="2019-04" db="EMBL/GenBank/DDBJ databases">
        <title>Friends and foes A comparative genomics study of 23 Aspergillus species from section Flavi.</title>
        <authorList>
            <consortium name="DOE Joint Genome Institute"/>
            <person name="Kjaerbolling I."/>
            <person name="Vesth T."/>
            <person name="Frisvad J.C."/>
            <person name="Nybo J.L."/>
            <person name="Theobald S."/>
            <person name="Kildgaard S."/>
            <person name="Isbrandt T."/>
            <person name="Kuo A."/>
            <person name="Sato A."/>
            <person name="Lyhne E.K."/>
            <person name="Kogle M.E."/>
            <person name="Wiebenga A."/>
            <person name="Kun R.S."/>
            <person name="Lubbers R.J."/>
            <person name="Makela M.R."/>
            <person name="Barry K."/>
            <person name="Chovatia M."/>
            <person name="Clum A."/>
            <person name="Daum C."/>
            <person name="Haridas S."/>
            <person name="He G."/>
            <person name="LaButti K."/>
            <person name="Lipzen A."/>
            <person name="Mondo S."/>
            <person name="Riley R."/>
            <person name="Salamov A."/>
            <person name="Simmons B.A."/>
            <person name="Magnuson J.K."/>
            <person name="Henrissat B."/>
            <person name="Mortensen U.H."/>
            <person name="Larsen T.O."/>
            <person name="Devries R.P."/>
            <person name="Grigoriev I.V."/>
            <person name="Machida M."/>
            <person name="Baker S.E."/>
            <person name="Andersen M.R."/>
        </authorList>
    </citation>
    <scope>NUCLEOTIDE SEQUENCE [LARGE SCALE GENOMIC DNA]</scope>
    <source>
        <strain evidence="3">CBS 121.62</strain>
    </source>
</reference>
<dbReference type="AlphaFoldDB" id="A0A5N6HDF1"/>
<keyword evidence="2" id="KW-0472">Membrane</keyword>
<dbReference type="EMBL" id="ML734555">
    <property type="protein sequence ID" value="KAB8252305.1"/>
    <property type="molecule type" value="Genomic_DNA"/>
</dbReference>
<keyword evidence="2" id="KW-0812">Transmembrane</keyword>
<evidence type="ECO:0000256" key="2">
    <source>
        <dbReference type="SAM" id="Phobius"/>
    </source>
</evidence>
<organism evidence="3">
    <name type="scientific">Aspergillus flavus</name>
    <dbReference type="NCBI Taxonomy" id="5059"/>
    <lineage>
        <taxon>Eukaryota</taxon>
        <taxon>Fungi</taxon>
        <taxon>Dikarya</taxon>
        <taxon>Ascomycota</taxon>
        <taxon>Pezizomycotina</taxon>
        <taxon>Eurotiomycetes</taxon>
        <taxon>Eurotiomycetidae</taxon>
        <taxon>Eurotiales</taxon>
        <taxon>Aspergillaceae</taxon>
        <taxon>Aspergillus</taxon>
        <taxon>Aspergillus subgen. Circumdati</taxon>
    </lineage>
</organism>
<evidence type="ECO:0000256" key="1">
    <source>
        <dbReference type="SAM" id="MobiDB-lite"/>
    </source>
</evidence>